<comment type="catalytic activity">
    <reaction evidence="9">
        <text>L-seryl-[protein] + ATP = O-phospho-L-seryl-[protein] + ADP + H(+)</text>
        <dbReference type="Rhea" id="RHEA:17989"/>
        <dbReference type="Rhea" id="RHEA-COMP:9863"/>
        <dbReference type="Rhea" id="RHEA-COMP:11604"/>
        <dbReference type="ChEBI" id="CHEBI:15378"/>
        <dbReference type="ChEBI" id="CHEBI:29999"/>
        <dbReference type="ChEBI" id="CHEBI:30616"/>
        <dbReference type="ChEBI" id="CHEBI:83421"/>
        <dbReference type="ChEBI" id="CHEBI:456216"/>
        <dbReference type="EC" id="2.7.11.11"/>
    </reaction>
</comment>
<dbReference type="PROSITE" id="PS50011">
    <property type="entry name" value="PROTEIN_KINASE_DOM"/>
    <property type="match status" value="2"/>
</dbReference>
<dbReference type="SUPFAM" id="SSF56112">
    <property type="entry name" value="Protein kinase-like (PK-like)"/>
    <property type="match status" value="2"/>
</dbReference>
<dbReference type="InterPro" id="IPR000219">
    <property type="entry name" value="DH_dom"/>
</dbReference>
<gene>
    <name evidence="12" type="ORF">HK099_001742</name>
</gene>
<feature type="domain" description="Protein kinase" evidence="10">
    <location>
        <begin position="1"/>
        <end position="282"/>
    </location>
</feature>
<dbReference type="PROSITE" id="PS00108">
    <property type="entry name" value="PROTEIN_KINASE_ST"/>
    <property type="match status" value="1"/>
</dbReference>
<dbReference type="Proteomes" id="UP001211065">
    <property type="component" value="Unassembled WGS sequence"/>
</dbReference>
<keyword evidence="5" id="KW-0547">Nucleotide-binding</keyword>
<dbReference type="Pfam" id="PF07714">
    <property type="entry name" value="PK_Tyr_Ser-Thr"/>
    <property type="match status" value="1"/>
</dbReference>
<dbReference type="GO" id="GO:0004691">
    <property type="term" value="F:cAMP-dependent protein kinase activity"/>
    <property type="evidence" value="ECO:0007669"/>
    <property type="project" value="UniProtKB-EC"/>
</dbReference>
<evidence type="ECO:0000259" key="11">
    <source>
        <dbReference type="PROSITE" id="PS51285"/>
    </source>
</evidence>
<dbReference type="Pfam" id="PF00069">
    <property type="entry name" value="Pkinase"/>
    <property type="match status" value="1"/>
</dbReference>
<dbReference type="InterPro" id="IPR000719">
    <property type="entry name" value="Prot_kinase_dom"/>
</dbReference>
<dbReference type="InterPro" id="IPR036028">
    <property type="entry name" value="SH3-like_dom_sf"/>
</dbReference>
<keyword evidence="4" id="KW-0808">Transferase</keyword>
<evidence type="ECO:0000256" key="5">
    <source>
        <dbReference type="ARBA" id="ARBA00022741"/>
    </source>
</evidence>
<dbReference type="GO" id="GO:0005952">
    <property type="term" value="C:cAMP-dependent protein kinase complex"/>
    <property type="evidence" value="ECO:0007669"/>
    <property type="project" value="TreeGrafter"/>
</dbReference>
<dbReference type="GO" id="GO:0005524">
    <property type="term" value="F:ATP binding"/>
    <property type="evidence" value="ECO:0007669"/>
    <property type="project" value="UniProtKB-KW"/>
</dbReference>
<dbReference type="Pfam" id="PF00621">
    <property type="entry name" value="RhoGEF"/>
    <property type="match status" value="1"/>
</dbReference>
<dbReference type="InterPro" id="IPR001245">
    <property type="entry name" value="Ser-Thr/Tyr_kinase_cat_dom"/>
</dbReference>
<dbReference type="Gene3D" id="1.20.900.10">
    <property type="entry name" value="Dbl homology (DH) domain"/>
    <property type="match status" value="1"/>
</dbReference>
<evidence type="ECO:0000313" key="12">
    <source>
        <dbReference type="EMBL" id="KAJ3222936.1"/>
    </source>
</evidence>
<evidence type="ECO:0000256" key="7">
    <source>
        <dbReference type="ARBA" id="ARBA00022840"/>
    </source>
</evidence>
<comment type="caution">
    <text evidence="12">The sequence shown here is derived from an EMBL/GenBank/DDBJ whole genome shotgun (WGS) entry which is preliminary data.</text>
</comment>
<reference evidence="12" key="1">
    <citation type="submission" date="2020-05" db="EMBL/GenBank/DDBJ databases">
        <title>Phylogenomic resolution of chytrid fungi.</title>
        <authorList>
            <person name="Stajich J.E."/>
            <person name="Amses K."/>
            <person name="Simmons R."/>
            <person name="Seto K."/>
            <person name="Myers J."/>
            <person name="Bonds A."/>
            <person name="Quandt C.A."/>
            <person name="Barry K."/>
            <person name="Liu P."/>
            <person name="Grigoriev I."/>
            <person name="Longcore J.E."/>
            <person name="James T.Y."/>
        </authorList>
    </citation>
    <scope>NUCLEOTIDE SEQUENCE</scope>
    <source>
        <strain evidence="12">JEL0476</strain>
    </source>
</reference>
<dbReference type="InterPro" id="IPR011009">
    <property type="entry name" value="Kinase-like_dom_sf"/>
</dbReference>
<dbReference type="Gene3D" id="1.10.510.10">
    <property type="entry name" value="Transferase(Phosphotransferase) domain 1"/>
    <property type="match status" value="2"/>
</dbReference>
<dbReference type="FunFam" id="1.10.510.10:FF:000551">
    <property type="entry name" value="Non-specific serine/threonine protein kinase"/>
    <property type="match status" value="1"/>
</dbReference>
<evidence type="ECO:0000259" key="10">
    <source>
        <dbReference type="PROSITE" id="PS50011"/>
    </source>
</evidence>
<evidence type="ECO:0000256" key="1">
    <source>
        <dbReference type="ARBA" id="ARBA00006529"/>
    </source>
</evidence>
<dbReference type="PANTHER" id="PTHR24353:SF37">
    <property type="entry name" value="CAMP-DEPENDENT PROTEIN KINASE CATALYTIC SUBUNIT PRKX"/>
    <property type="match status" value="1"/>
</dbReference>
<proteinExistence type="inferred from homology"/>
<dbReference type="EC" id="2.7.11.11" evidence="2"/>
<accession>A0AAD5U381</accession>
<dbReference type="GO" id="GO:0005085">
    <property type="term" value="F:guanyl-nucleotide exchange factor activity"/>
    <property type="evidence" value="ECO:0007669"/>
    <property type="project" value="InterPro"/>
</dbReference>
<feature type="domain" description="AGC-kinase C-terminal" evidence="11">
    <location>
        <begin position="211"/>
        <end position="276"/>
    </location>
</feature>
<evidence type="ECO:0000256" key="8">
    <source>
        <dbReference type="ARBA" id="ARBA00047292"/>
    </source>
</evidence>
<dbReference type="EMBL" id="JADGJW010000152">
    <property type="protein sequence ID" value="KAJ3222936.1"/>
    <property type="molecule type" value="Genomic_DNA"/>
</dbReference>
<comment type="similarity">
    <text evidence="1">Belongs to the protein kinase superfamily. STE Ser/Thr protein kinase family. MAP kinase kinase kinase subfamily.</text>
</comment>
<dbReference type="SUPFAM" id="SSF48065">
    <property type="entry name" value="DBL homology domain (DH-domain)"/>
    <property type="match status" value="1"/>
</dbReference>
<dbReference type="InterPro" id="IPR008271">
    <property type="entry name" value="Ser/Thr_kinase_AS"/>
</dbReference>
<dbReference type="Gene3D" id="3.30.200.20">
    <property type="entry name" value="Phosphorylase Kinase, domain 1"/>
    <property type="match status" value="1"/>
</dbReference>
<keyword evidence="6" id="KW-0418">Kinase</keyword>
<keyword evidence="13" id="KW-1185">Reference proteome</keyword>
<evidence type="ECO:0000313" key="13">
    <source>
        <dbReference type="Proteomes" id="UP001211065"/>
    </source>
</evidence>
<comment type="catalytic activity">
    <reaction evidence="8">
        <text>L-threonyl-[protein] + ATP = O-phospho-L-threonyl-[protein] + ADP + H(+)</text>
        <dbReference type="Rhea" id="RHEA:46608"/>
        <dbReference type="Rhea" id="RHEA-COMP:11060"/>
        <dbReference type="Rhea" id="RHEA-COMP:11605"/>
        <dbReference type="ChEBI" id="CHEBI:15378"/>
        <dbReference type="ChEBI" id="CHEBI:30013"/>
        <dbReference type="ChEBI" id="CHEBI:30616"/>
        <dbReference type="ChEBI" id="CHEBI:61977"/>
        <dbReference type="ChEBI" id="CHEBI:456216"/>
        <dbReference type="EC" id="2.7.11.11"/>
    </reaction>
</comment>
<keyword evidence="7" id="KW-0067">ATP-binding</keyword>
<dbReference type="SMART" id="SM00220">
    <property type="entry name" value="S_TKc"/>
    <property type="match status" value="1"/>
</dbReference>
<dbReference type="PANTHER" id="PTHR24353">
    <property type="entry name" value="CYCLIC NUCLEOTIDE-DEPENDENT PROTEIN KINASE"/>
    <property type="match status" value="1"/>
</dbReference>
<evidence type="ECO:0000256" key="3">
    <source>
        <dbReference type="ARBA" id="ARBA00022527"/>
    </source>
</evidence>
<protein>
    <recommendedName>
        <fullName evidence="2">cAMP-dependent protein kinase</fullName>
        <ecNumber evidence="2">2.7.11.11</ecNumber>
    </recommendedName>
</protein>
<dbReference type="InterPro" id="IPR035899">
    <property type="entry name" value="DBL_dom_sf"/>
</dbReference>
<sequence>MKILKKGDVVRLKQVEHVNNERNILISIKFPFIIKLFQTFQDKVSLYMLQEYGIGGEVFSYLRKNERFDDYTTKFYIAEVILAIEYLHSQDIIYRDLKPENLLLDSIGHIKIVDFGFARKIENNICYTFCGTNEYLARNILLWQSFNSFLLQLRLLEERDMGNPLIGGHSEFSLTSFLLDSLHFMAHHLWRYMLGNLKNGVIDIKSHRWFQGIDFNELLCKNSNLRVPFKPTFKSFSDTGNFDAYEEINLKKSSKDKKLEFQNFDELFKVSAMSTDEYHPISYFVFTKANFKDNEVLTGSLMKSTLFGKVVVLNPIFKKYAQLRCEINHCRIAKAFGILTDLSTLALVMDYYSKSLFDRICDRTLPQLSSQERLQITCEIVEGMCFLHENNIFHYRLQTENILLDSNLKVKINNFFTPILYNHHETPWRYLKSIYEYRFWLAPEVTIMDVFDFSSDVYSFAVLLTELYTSIGPWGIDLSNLPPSSFYEHCHNLNKGWRLDISSMDNIPLFLQHIMSESWDSHYFSRPSFREILVRLDNSKHRIFINSTNSIKNSFSFRKLDRKYSAHSLRSEDSVASIDNYGLKNSTSYEMLYKNLSSSPYFMKSTKDGIPHKIGKQMKVLKNNIFLSKTRMKSYEEMDIENLTDKMKNFDLNLGISSTTKNLKITTTDEESFKSSKCFEIIKEMCFLEGKMTKLIKTFSLLKPQINDIITKNLSNNNFYEIPKQVQNFNLEELEKSNKIKLFLNCNIFFEGFEEISDCCENIFFKILKIINIPVNDDYSFKTTKSERGLVDLASIRDLIKVFQDEMPKFQSYLNFIKNYSSKLDAKNKMNELPALTNLLQKHRTLIGRIDFDMFLNLPVKHFTDYALHFNAISKCISIEHPIKSDVINISTFMKTLGVSMDNIIGLQKKSNRFSTLTKVVKDCPQLSKSYNRYLLEEFFIPKFEDTEKEGVLFLFNDLIMFTERNKTENEAKVKGNVGFNYYYPQAEFDLNGYSYKCHFQLKDVIVRNYTKNLGDIQIILIHAGRKENSINLSMSTTTAEMFIKSFTKAKFNCNKYLFPSITHSIDNLEEEKVYLVHNNFDATNNLELDLITGQNCKILTKFADGWGEGETQSGKGFFPLACLCEPFTFNHNFENFKFPLAVYKVENSPNPLNSNPLHLNILEGDYVSIQYFSFTDDLLIYGKILGTRINDEQKDVQLVSRIGKEGWFPVYSTITGAFSVVESVIVEVDIQHPSRNVETIFKESSFFHKQSANDDLMKSDLAFEKLCEDSQDVEENALGNRATLKLTLEDILDVDIINDLEEVMGKVRGVRLVKYKNRFIKVVNPIATLKLKDLKPFILNYELNY</sequence>
<evidence type="ECO:0000256" key="4">
    <source>
        <dbReference type="ARBA" id="ARBA00022679"/>
    </source>
</evidence>
<evidence type="ECO:0000256" key="9">
    <source>
        <dbReference type="ARBA" id="ARBA00047454"/>
    </source>
</evidence>
<evidence type="ECO:0000256" key="2">
    <source>
        <dbReference type="ARBA" id="ARBA00012444"/>
    </source>
</evidence>
<feature type="domain" description="Protein kinase" evidence="10">
    <location>
        <begin position="275"/>
        <end position="544"/>
    </location>
</feature>
<dbReference type="InterPro" id="IPR000961">
    <property type="entry name" value="AGC-kinase_C"/>
</dbReference>
<organism evidence="12 13">
    <name type="scientific">Clydaea vesicula</name>
    <dbReference type="NCBI Taxonomy" id="447962"/>
    <lineage>
        <taxon>Eukaryota</taxon>
        <taxon>Fungi</taxon>
        <taxon>Fungi incertae sedis</taxon>
        <taxon>Chytridiomycota</taxon>
        <taxon>Chytridiomycota incertae sedis</taxon>
        <taxon>Chytridiomycetes</taxon>
        <taxon>Lobulomycetales</taxon>
        <taxon>Lobulomycetaceae</taxon>
        <taxon>Clydaea</taxon>
    </lineage>
</organism>
<name>A0AAD5U381_9FUNG</name>
<keyword evidence="3" id="KW-0723">Serine/threonine-protein kinase</keyword>
<evidence type="ECO:0000256" key="6">
    <source>
        <dbReference type="ARBA" id="ARBA00022777"/>
    </source>
</evidence>
<dbReference type="PROSITE" id="PS51285">
    <property type="entry name" value="AGC_KINASE_CTER"/>
    <property type="match status" value="1"/>
</dbReference>
<dbReference type="Gene3D" id="2.30.30.40">
    <property type="entry name" value="SH3 Domains"/>
    <property type="match status" value="1"/>
</dbReference>
<dbReference type="SUPFAM" id="SSF50044">
    <property type="entry name" value="SH3-domain"/>
    <property type="match status" value="1"/>
</dbReference>